<dbReference type="InterPro" id="IPR056647">
    <property type="entry name" value="DUF7745"/>
</dbReference>
<proteinExistence type="predicted"/>
<evidence type="ECO:0000313" key="2">
    <source>
        <dbReference type="EMBL" id="MBA0743342.1"/>
    </source>
</evidence>
<dbReference type="Pfam" id="PF24924">
    <property type="entry name" value="DUF7745"/>
    <property type="match status" value="1"/>
</dbReference>
<dbReference type="Proteomes" id="UP000593579">
    <property type="component" value="Unassembled WGS sequence"/>
</dbReference>
<gene>
    <name evidence="2" type="ORF">Gogos_006031</name>
</gene>
<comment type="caution">
    <text evidence="2">The sequence shown here is derived from an EMBL/GenBank/DDBJ whole genome shotgun (WGS) entry which is preliminary data.</text>
</comment>
<keyword evidence="3" id="KW-1185">Reference proteome</keyword>
<dbReference type="AlphaFoldDB" id="A0A7J9C4D7"/>
<protein>
    <recommendedName>
        <fullName evidence="1">DUF7745 domain-containing protein</fullName>
    </recommendedName>
</protein>
<accession>A0A7J9C4D7</accession>
<dbReference type="OrthoDB" id="1436290at2759"/>
<reference evidence="2 3" key="1">
    <citation type="journal article" date="2019" name="Genome Biol. Evol.">
        <title>Insights into the evolution of the New World diploid cottons (Gossypium, subgenus Houzingenia) based on genome sequencing.</title>
        <authorList>
            <person name="Grover C.E."/>
            <person name="Arick M.A. 2nd"/>
            <person name="Thrash A."/>
            <person name="Conover J.L."/>
            <person name="Sanders W.S."/>
            <person name="Peterson D.G."/>
            <person name="Frelichowski J.E."/>
            <person name="Scheffler J.A."/>
            <person name="Scheffler B.E."/>
            <person name="Wendel J.F."/>
        </authorList>
    </citation>
    <scope>NUCLEOTIDE SEQUENCE [LARGE SCALE GENOMIC DNA]</scope>
    <source>
        <strain evidence="2">5</strain>
        <tissue evidence="2">Leaf</tissue>
    </source>
</reference>
<feature type="domain" description="DUF7745" evidence="1">
    <location>
        <begin position="1"/>
        <end position="70"/>
    </location>
</feature>
<evidence type="ECO:0000259" key="1">
    <source>
        <dbReference type="Pfam" id="PF24924"/>
    </source>
</evidence>
<dbReference type="EMBL" id="JABEZY010000008">
    <property type="protein sequence ID" value="MBA0743342.1"/>
    <property type="molecule type" value="Genomic_DNA"/>
</dbReference>
<dbReference type="EMBL" id="JABEZY010000008">
    <property type="protein sequence ID" value="MBA0743340.1"/>
    <property type="molecule type" value="Genomic_DNA"/>
</dbReference>
<name>A0A7J9C4D7_GOSGO</name>
<organism evidence="2 3">
    <name type="scientific">Gossypium gossypioides</name>
    <name type="common">Mexican cotton</name>
    <name type="synonym">Selera gossypioides</name>
    <dbReference type="NCBI Taxonomy" id="34282"/>
    <lineage>
        <taxon>Eukaryota</taxon>
        <taxon>Viridiplantae</taxon>
        <taxon>Streptophyta</taxon>
        <taxon>Embryophyta</taxon>
        <taxon>Tracheophyta</taxon>
        <taxon>Spermatophyta</taxon>
        <taxon>Magnoliopsida</taxon>
        <taxon>eudicotyledons</taxon>
        <taxon>Gunneridae</taxon>
        <taxon>Pentapetalae</taxon>
        <taxon>rosids</taxon>
        <taxon>malvids</taxon>
        <taxon>Malvales</taxon>
        <taxon>Malvaceae</taxon>
        <taxon>Malvoideae</taxon>
        <taxon>Gossypium</taxon>
    </lineage>
</organism>
<evidence type="ECO:0000313" key="3">
    <source>
        <dbReference type="Proteomes" id="UP000593579"/>
    </source>
</evidence>
<sequence length="83" mass="9838">MVHFWDPTNRCFTFNEVDMVPTIEEYSTLLYYDFRDLFRIYWKKNVNFRGPLVNLMGLPVDTVKARLKDKMVPAFPGLTLGML</sequence>
<reference evidence="2" key="2">
    <citation type="submission" date="2020-04" db="EMBL/GenBank/DDBJ databases">
        <authorList>
            <person name="Grover C.E."/>
            <person name="Arick M.A. II"/>
            <person name="Thrash A."/>
            <person name="Conover J.L."/>
            <person name="Sanders W.S."/>
            <person name="Peterson D.G."/>
            <person name="Scheffler J.A."/>
            <person name="Scheffler B.E."/>
            <person name="Wendel J.F."/>
        </authorList>
    </citation>
    <scope>NUCLEOTIDE SEQUENCE</scope>
    <source>
        <strain evidence="2">5</strain>
        <tissue evidence="2">Leaf</tissue>
    </source>
</reference>